<evidence type="ECO:0000313" key="4">
    <source>
        <dbReference type="Proteomes" id="UP001044222"/>
    </source>
</evidence>
<dbReference type="InterPro" id="IPR041588">
    <property type="entry name" value="Integrase_H2C2"/>
</dbReference>
<dbReference type="PANTHER" id="PTHR37984">
    <property type="entry name" value="PROTEIN CBG26694"/>
    <property type="match status" value="1"/>
</dbReference>
<protein>
    <recommendedName>
        <fullName evidence="1">Gypsy retrotransposon integrase-like protein 1</fullName>
    </recommendedName>
</protein>
<name>A0A9D3LKL0_ANGAN</name>
<dbReference type="Pfam" id="PF00665">
    <property type="entry name" value="rve"/>
    <property type="match status" value="1"/>
</dbReference>
<dbReference type="EMBL" id="JAFIRN010000017">
    <property type="protein sequence ID" value="KAG5831832.1"/>
    <property type="molecule type" value="Genomic_DNA"/>
</dbReference>
<dbReference type="InterPro" id="IPR050951">
    <property type="entry name" value="Retrovirus_Pol_polyprotein"/>
</dbReference>
<dbReference type="InterPro" id="IPR001584">
    <property type="entry name" value="Integrase_cat-core"/>
</dbReference>
<feature type="non-terminal residue" evidence="3">
    <location>
        <position position="146"/>
    </location>
</feature>
<dbReference type="InterPro" id="IPR036397">
    <property type="entry name" value="RNaseH_sf"/>
</dbReference>
<accession>A0A9D3LKL0</accession>
<keyword evidence="4" id="KW-1185">Reference proteome</keyword>
<comment type="caution">
    <text evidence="3">The sequence shown here is derived from an EMBL/GenBank/DDBJ whole genome shotgun (WGS) entry which is preliminary data.</text>
</comment>
<gene>
    <name evidence="3" type="ORF">ANANG_G00283560</name>
</gene>
<sequence length="146" mass="16425">KHDRIRRHFFWPGLKRDVVKFCKTCHVCQVTGKPNQTIPPAPLYPIPVVGEPFEHIILDCVGPLPRSKGGHQYLLTIMCAATCFPEAVPLRKITAKAVIKALTKFFSVFGLPRVIQSDQGTNFMSHVFAQVLQQLQIKHNAPWLSA</sequence>
<dbReference type="GO" id="GO:0015074">
    <property type="term" value="P:DNA integration"/>
    <property type="evidence" value="ECO:0007669"/>
    <property type="project" value="InterPro"/>
</dbReference>
<dbReference type="Proteomes" id="UP001044222">
    <property type="component" value="Chromosome 17"/>
</dbReference>
<dbReference type="GO" id="GO:0003676">
    <property type="term" value="F:nucleic acid binding"/>
    <property type="evidence" value="ECO:0007669"/>
    <property type="project" value="InterPro"/>
</dbReference>
<dbReference type="Gene3D" id="3.30.420.10">
    <property type="entry name" value="Ribonuclease H-like superfamily/Ribonuclease H"/>
    <property type="match status" value="1"/>
</dbReference>
<dbReference type="SUPFAM" id="SSF53098">
    <property type="entry name" value="Ribonuclease H-like"/>
    <property type="match status" value="1"/>
</dbReference>
<dbReference type="AlphaFoldDB" id="A0A9D3LKL0"/>
<evidence type="ECO:0000313" key="3">
    <source>
        <dbReference type="EMBL" id="KAG5831832.1"/>
    </source>
</evidence>
<organism evidence="3 4">
    <name type="scientific">Anguilla anguilla</name>
    <name type="common">European freshwater eel</name>
    <name type="synonym">Muraena anguilla</name>
    <dbReference type="NCBI Taxonomy" id="7936"/>
    <lineage>
        <taxon>Eukaryota</taxon>
        <taxon>Metazoa</taxon>
        <taxon>Chordata</taxon>
        <taxon>Craniata</taxon>
        <taxon>Vertebrata</taxon>
        <taxon>Euteleostomi</taxon>
        <taxon>Actinopterygii</taxon>
        <taxon>Neopterygii</taxon>
        <taxon>Teleostei</taxon>
        <taxon>Anguilliformes</taxon>
        <taxon>Anguillidae</taxon>
        <taxon>Anguilla</taxon>
    </lineage>
</organism>
<dbReference type="PROSITE" id="PS50994">
    <property type="entry name" value="INTEGRASE"/>
    <property type="match status" value="1"/>
</dbReference>
<proteinExistence type="predicted"/>
<dbReference type="Pfam" id="PF17921">
    <property type="entry name" value="Integrase_H2C2"/>
    <property type="match status" value="1"/>
</dbReference>
<evidence type="ECO:0000256" key="1">
    <source>
        <dbReference type="ARBA" id="ARBA00039658"/>
    </source>
</evidence>
<feature type="domain" description="Integrase catalytic" evidence="2">
    <location>
        <begin position="48"/>
        <end position="146"/>
    </location>
</feature>
<dbReference type="PANTHER" id="PTHR37984:SF15">
    <property type="entry name" value="INTEGRASE CATALYTIC DOMAIN-CONTAINING PROTEIN"/>
    <property type="match status" value="1"/>
</dbReference>
<evidence type="ECO:0000259" key="2">
    <source>
        <dbReference type="PROSITE" id="PS50994"/>
    </source>
</evidence>
<dbReference type="Gene3D" id="1.10.340.70">
    <property type="match status" value="1"/>
</dbReference>
<dbReference type="InterPro" id="IPR012337">
    <property type="entry name" value="RNaseH-like_sf"/>
</dbReference>
<reference evidence="3" key="1">
    <citation type="submission" date="2021-01" db="EMBL/GenBank/DDBJ databases">
        <title>A chromosome-scale assembly of European eel, Anguilla anguilla.</title>
        <authorList>
            <person name="Henkel C."/>
            <person name="Jong-Raadsen S.A."/>
            <person name="Dufour S."/>
            <person name="Weltzien F.-A."/>
            <person name="Palstra A.P."/>
            <person name="Pelster B."/>
            <person name="Spaink H.P."/>
            <person name="Van Den Thillart G.E."/>
            <person name="Jansen H."/>
            <person name="Zahm M."/>
            <person name="Klopp C."/>
            <person name="Cedric C."/>
            <person name="Louis A."/>
            <person name="Berthelot C."/>
            <person name="Parey E."/>
            <person name="Roest Crollius H."/>
            <person name="Montfort J."/>
            <person name="Robinson-Rechavi M."/>
            <person name="Bucao C."/>
            <person name="Bouchez O."/>
            <person name="Gislard M."/>
            <person name="Lluch J."/>
            <person name="Milhes M."/>
            <person name="Lampietro C."/>
            <person name="Lopez Roques C."/>
            <person name="Donnadieu C."/>
            <person name="Braasch I."/>
            <person name="Desvignes T."/>
            <person name="Postlethwait J."/>
            <person name="Bobe J."/>
            <person name="Guiguen Y."/>
            <person name="Dirks R."/>
        </authorList>
    </citation>
    <scope>NUCLEOTIDE SEQUENCE</scope>
    <source>
        <strain evidence="3">Tag_6206</strain>
        <tissue evidence="3">Liver</tissue>
    </source>
</reference>